<evidence type="ECO:0000313" key="2">
    <source>
        <dbReference type="EMBL" id="PZW27902.1"/>
    </source>
</evidence>
<gene>
    <name evidence="2" type="ORF">EI42_03280</name>
</gene>
<evidence type="ECO:0000256" key="1">
    <source>
        <dbReference type="SAM" id="Phobius"/>
    </source>
</evidence>
<keyword evidence="1" id="KW-0812">Transmembrane</keyword>
<dbReference type="RefSeq" id="WP_137686415.1">
    <property type="nucleotide sequence ID" value="NZ_BIFX01000003.1"/>
</dbReference>
<feature type="transmembrane region" description="Helical" evidence="1">
    <location>
        <begin position="6"/>
        <end position="25"/>
    </location>
</feature>
<protein>
    <submittedName>
        <fullName evidence="2">Uncharacterized protein</fullName>
    </submittedName>
</protein>
<dbReference type="AlphaFoldDB" id="A0A326U4F7"/>
<name>A0A326U4F7_THEHA</name>
<accession>A0A326U4F7</accession>
<organism evidence="2 3">
    <name type="scientific">Thermosporothrix hazakensis</name>
    <dbReference type="NCBI Taxonomy" id="644383"/>
    <lineage>
        <taxon>Bacteria</taxon>
        <taxon>Bacillati</taxon>
        <taxon>Chloroflexota</taxon>
        <taxon>Ktedonobacteria</taxon>
        <taxon>Ktedonobacterales</taxon>
        <taxon>Thermosporotrichaceae</taxon>
        <taxon>Thermosporothrix</taxon>
    </lineage>
</organism>
<comment type="caution">
    <text evidence="2">The sequence shown here is derived from an EMBL/GenBank/DDBJ whole genome shotgun (WGS) entry which is preliminary data.</text>
</comment>
<dbReference type="OrthoDB" id="9806940at2"/>
<evidence type="ECO:0000313" key="3">
    <source>
        <dbReference type="Proteomes" id="UP000248806"/>
    </source>
</evidence>
<keyword evidence="3" id="KW-1185">Reference proteome</keyword>
<keyword evidence="1" id="KW-0472">Membrane</keyword>
<proteinExistence type="predicted"/>
<dbReference type="Proteomes" id="UP000248806">
    <property type="component" value="Unassembled WGS sequence"/>
</dbReference>
<sequence>MDVWLSFVAWFTVLLVVLWCGFDLCREGGHAAHLTLPRPLQLLNRSRRSTIRAGPFAIPPQI</sequence>
<reference evidence="2 3" key="1">
    <citation type="submission" date="2018-06" db="EMBL/GenBank/DDBJ databases">
        <title>Genomic Encyclopedia of Archaeal and Bacterial Type Strains, Phase II (KMG-II): from individual species to whole genera.</title>
        <authorList>
            <person name="Goeker M."/>
        </authorList>
    </citation>
    <scope>NUCLEOTIDE SEQUENCE [LARGE SCALE GENOMIC DNA]</scope>
    <source>
        <strain evidence="2 3">ATCC BAA-1881</strain>
    </source>
</reference>
<dbReference type="EMBL" id="QKUF01000011">
    <property type="protein sequence ID" value="PZW27902.1"/>
    <property type="molecule type" value="Genomic_DNA"/>
</dbReference>
<keyword evidence="1" id="KW-1133">Transmembrane helix</keyword>